<accession>A0A6L4WZ29</accession>
<name>A0A6L4WZ29_9BIFI</name>
<evidence type="ECO:0000259" key="2">
    <source>
        <dbReference type="Pfam" id="PF19701"/>
    </source>
</evidence>
<keyword evidence="1" id="KW-0812">Transmembrane</keyword>
<sequence>MSVTQFMLFELFMTCCGVGFLFKPEVMWKIQHVLDVKGGAPTEWYLFRARVTGAVMLVIAVGGLIVRFG</sequence>
<evidence type="ECO:0000313" key="6">
    <source>
        <dbReference type="Proteomes" id="UP000482084"/>
    </source>
</evidence>
<reference evidence="4 5" key="1">
    <citation type="submission" date="2019-10" db="EMBL/GenBank/DDBJ databases">
        <title>Bifidobacterium from non-human primates.</title>
        <authorList>
            <person name="Modesto M."/>
        </authorList>
    </citation>
    <scope>NUCLEOTIDE SEQUENCE [LARGE SCALE GENOMIC DNA]</scope>
    <source>
        <strain evidence="4 5">TREM</strain>
    </source>
</reference>
<dbReference type="OrthoDB" id="2056752at2"/>
<comment type="caution">
    <text evidence="3">The sequence shown here is derived from an EMBL/GenBank/DDBJ whole genome shotgun (WGS) entry which is preliminary data.</text>
</comment>
<dbReference type="AlphaFoldDB" id="A0A6L4WZ29"/>
<dbReference type="Proteomes" id="UP000482084">
    <property type="component" value="Unassembled WGS sequence"/>
</dbReference>
<evidence type="ECO:0000256" key="1">
    <source>
        <dbReference type="SAM" id="Phobius"/>
    </source>
</evidence>
<dbReference type="InterPro" id="IPR045679">
    <property type="entry name" value="DUF6199"/>
</dbReference>
<feature type="transmembrane region" description="Helical" evidence="1">
    <location>
        <begin position="6"/>
        <end position="24"/>
    </location>
</feature>
<organism evidence="3 6">
    <name type="scientific">Bifidobacterium ramosum</name>
    <dbReference type="NCBI Taxonomy" id="1798158"/>
    <lineage>
        <taxon>Bacteria</taxon>
        <taxon>Bacillati</taxon>
        <taxon>Actinomycetota</taxon>
        <taxon>Actinomycetes</taxon>
        <taxon>Bifidobacteriales</taxon>
        <taxon>Bifidobacteriaceae</taxon>
        <taxon>Bifidobacterium</taxon>
    </lineage>
</organism>
<evidence type="ECO:0000313" key="3">
    <source>
        <dbReference type="EMBL" id="KAB8287581.1"/>
    </source>
</evidence>
<feature type="domain" description="DUF6199" evidence="2">
    <location>
        <begin position="11"/>
        <end position="66"/>
    </location>
</feature>
<protein>
    <submittedName>
        <fullName evidence="3">Nickel ABC transporter permease</fullName>
    </submittedName>
</protein>
<dbReference type="Pfam" id="PF19701">
    <property type="entry name" value="DUF6199"/>
    <property type="match status" value="1"/>
</dbReference>
<reference evidence="3 6" key="2">
    <citation type="submission" date="2019-10" db="EMBL/GenBank/DDBJ databases">
        <title>Characterization of the phylogenetic diversity of two novel species belonging to the genus Bifidobacterium: Bifidobacterium cebidarum sp. nov. and Bifidobacterium leontopitheci sp. nov.</title>
        <authorList>
            <person name="Lugli G.A."/>
            <person name="Duranti S."/>
            <person name="Milani C."/>
            <person name="Turroni F."/>
            <person name="Ventura M."/>
        </authorList>
    </citation>
    <scope>NUCLEOTIDE SEQUENCE [LARGE SCALE GENOMIC DNA]</scope>
    <source>
        <strain evidence="3 6">DSM 100688</strain>
    </source>
</reference>
<evidence type="ECO:0000313" key="4">
    <source>
        <dbReference type="EMBL" id="NEG72609.1"/>
    </source>
</evidence>
<evidence type="ECO:0000313" key="5">
    <source>
        <dbReference type="Proteomes" id="UP000469943"/>
    </source>
</evidence>
<keyword evidence="1" id="KW-0472">Membrane</keyword>
<dbReference type="Proteomes" id="UP000469943">
    <property type="component" value="Unassembled WGS sequence"/>
</dbReference>
<feature type="transmembrane region" description="Helical" evidence="1">
    <location>
        <begin position="45"/>
        <end position="66"/>
    </location>
</feature>
<dbReference type="RefSeq" id="WP_152358450.1">
    <property type="nucleotide sequence ID" value="NZ_WBSM01000007.1"/>
</dbReference>
<keyword evidence="6" id="KW-1185">Reference proteome</keyword>
<proteinExistence type="predicted"/>
<dbReference type="EMBL" id="WBSM01000007">
    <property type="protein sequence ID" value="KAB8287581.1"/>
    <property type="molecule type" value="Genomic_DNA"/>
</dbReference>
<keyword evidence="1" id="KW-1133">Transmembrane helix</keyword>
<gene>
    <name evidence="3" type="ORF">DSM100688_1367</name>
    <name evidence="4" type="ORF">GFD24_10425</name>
</gene>
<dbReference type="EMBL" id="WHZX01000011">
    <property type="protein sequence ID" value="NEG72609.1"/>
    <property type="molecule type" value="Genomic_DNA"/>
</dbReference>